<evidence type="ECO:0000313" key="1">
    <source>
        <dbReference type="EMBL" id="TDG68018.1"/>
    </source>
</evidence>
<dbReference type="Proteomes" id="UP000295681">
    <property type="component" value="Unassembled WGS sequence"/>
</dbReference>
<protein>
    <recommendedName>
        <fullName evidence="3">PepSY domain-containing protein</fullName>
    </recommendedName>
</protein>
<name>A0A4V3A2E1_9LACO</name>
<reference evidence="1 2" key="1">
    <citation type="journal article" date="2019" name="Appl. Microbiol. Biotechnol.">
        <title>Uncovering carbohydrate metabolism through a genotype-phenotype association study of 56 lactic acid bacteria genomes.</title>
        <authorList>
            <person name="Buron-Moles G."/>
            <person name="Chailyan A."/>
            <person name="Dolejs I."/>
            <person name="Forster J."/>
            <person name="Miks M.H."/>
        </authorList>
    </citation>
    <scope>NUCLEOTIDE SEQUENCE [LARGE SCALE GENOMIC DNA]</scope>
    <source>
        <strain evidence="1 2">ATCC 700006</strain>
    </source>
</reference>
<evidence type="ECO:0000313" key="2">
    <source>
        <dbReference type="Proteomes" id="UP000295681"/>
    </source>
</evidence>
<dbReference type="EMBL" id="PUFI01000014">
    <property type="protein sequence ID" value="TDG68018.1"/>
    <property type="molecule type" value="Genomic_DNA"/>
</dbReference>
<dbReference type="RefSeq" id="WP_029508660.1">
    <property type="nucleotide sequence ID" value="NZ_JAGYGP010000001.1"/>
</dbReference>
<sequence>MNTSIVTKLSCGLAGFSLGMWLFSKSAEAAKPHHVLDNVKHQFGQEGKILGSWINRTPQRYQKFAIKYIIYGGGITRLENNVPVNYLFMADAHTGSIINIKREAE</sequence>
<evidence type="ECO:0008006" key="3">
    <source>
        <dbReference type="Google" id="ProtNLM"/>
    </source>
</evidence>
<organism evidence="1 2">
    <name type="scientific">Leuconostoc fallax</name>
    <dbReference type="NCBI Taxonomy" id="1251"/>
    <lineage>
        <taxon>Bacteria</taxon>
        <taxon>Bacillati</taxon>
        <taxon>Bacillota</taxon>
        <taxon>Bacilli</taxon>
        <taxon>Lactobacillales</taxon>
        <taxon>Lactobacillaceae</taxon>
        <taxon>Leuconostoc</taxon>
    </lineage>
</organism>
<keyword evidence="2" id="KW-1185">Reference proteome</keyword>
<proteinExistence type="predicted"/>
<accession>A0A4V3A2E1</accession>
<dbReference type="STRING" id="907931.GCA_000165675_01031"/>
<gene>
    <name evidence="1" type="ORF">C5L23_000324</name>
</gene>
<comment type="caution">
    <text evidence="1">The sequence shown here is derived from an EMBL/GenBank/DDBJ whole genome shotgun (WGS) entry which is preliminary data.</text>
</comment>
<dbReference type="AlphaFoldDB" id="A0A4V3A2E1"/>